<dbReference type="HOGENOM" id="CLU_044876_3_3_1"/>
<dbReference type="PANTHER" id="PTHR47706:SF10">
    <property type="entry name" value="NMRA-LIKE DOMAIN-CONTAINING PROTEIN"/>
    <property type="match status" value="1"/>
</dbReference>
<dbReference type="eggNOG" id="ENOG502S12R">
    <property type="taxonomic scope" value="Eukaryota"/>
</dbReference>
<evidence type="ECO:0000313" key="4">
    <source>
        <dbReference type="EMBL" id="EOO02371.1"/>
    </source>
</evidence>
<name>R8BSR0_PHAM7</name>
<dbReference type="GeneID" id="19322356"/>
<dbReference type="Gene3D" id="3.90.25.10">
    <property type="entry name" value="UDP-galactose 4-epimerase, domain 1"/>
    <property type="match status" value="1"/>
</dbReference>
<dbReference type="KEGG" id="tmn:UCRPA7_2136"/>
<dbReference type="Gene3D" id="3.40.50.720">
    <property type="entry name" value="NAD(P)-binding Rossmann-like Domain"/>
    <property type="match status" value="1"/>
</dbReference>
<protein>
    <submittedName>
        <fullName evidence="4">Putative-like family protein</fullName>
    </submittedName>
</protein>
<organism evidence="4 5">
    <name type="scientific">Phaeoacremonium minimum (strain UCR-PA7)</name>
    <name type="common">Esca disease fungus</name>
    <name type="synonym">Togninia minima</name>
    <dbReference type="NCBI Taxonomy" id="1286976"/>
    <lineage>
        <taxon>Eukaryota</taxon>
        <taxon>Fungi</taxon>
        <taxon>Dikarya</taxon>
        <taxon>Ascomycota</taxon>
        <taxon>Pezizomycotina</taxon>
        <taxon>Sordariomycetes</taxon>
        <taxon>Sordariomycetidae</taxon>
        <taxon>Togniniales</taxon>
        <taxon>Togniniaceae</taxon>
        <taxon>Phaeoacremonium</taxon>
    </lineage>
</organism>
<gene>
    <name evidence="4" type="ORF">UCRPA7_2136</name>
</gene>
<proteinExistence type="predicted"/>
<dbReference type="EMBL" id="KB932922">
    <property type="protein sequence ID" value="EOO02371.1"/>
    <property type="molecule type" value="Genomic_DNA"/>
</dbReference>
<evidence type="ECO:0000313" key="5">
    <source>
        <dbReference type="Proteomes" id="UP000014074"/>
    </source>
</evidence>
<evidence type="ECO:0000259" key="3">
    <source>
        <dbReference type="Pfam" id="PF05368"/>
    </source>
</evidence>
<dbReference type="InterPro" id="IPR036291">
    <property type="entry name" value="NAD(P)-bd_dom_sf"/>
</dbReference>
<dbReference type="Pfam" id="PF05368">
    <property type="entry name" value="NmrA"/>
    <property type="match status" value="1"/>
</dbReference>
<evidence type="ECO:0000256" key="2">
    <source>
        <dbReference type="ARBA" id="ARBA00023002"/>
    </source>
</evidence>
<dbReference type="GO" id="GO:0016491">
    <property type="term" value="F:oxidoreductase activity"/>
    <property type="evidence" value="ECO:0007669"/>
    <property type="project" value="UniProtKB-KW"/>
</dbReference>
<dbReference type="InterPro" id="IPR051609">
    <property type="entry name" value="NmrA/Isoflavone_reductase-like"/>
</dbReference>
<dbReference type="RefSeq" id="XP_007912902.1">
    <property type="nucleotide sequence ID" value="XM_007914711.1"/>
</dbReference>
<keyword evidence="2" id="KW-0560">Oxidoreductase</keyword>
<dbReference type="InterPro" id="IPR045312">
    <property type="entry name" value="PCBER-like"/>
</dbReference>
<evidence type="ECO:0000256" key="1">
    <source>
        <dbReference type="ARBA" id="ARBA00022857"/>
    </source>
</evidence>
<dbReference type="InterPro" id="IPR008030">
    <property type="entry name" value="NmrA-like"/>
</dbReference>
<feature type="domain" description="NmrA-like" evidence="3">
    <location>
        <begin position="7"/>
        <end position="234"/>
    </location>
</feature>
<keyword evidence="5" id="KW-1185">Reference proteome</keyword>
<reference evidence="5" key="1">
    <citation type="journal article" date="2013" name="Genome Announc.">
        <title>Draft genome sequence of the ascomycete Phaeoacremonium aleophilum strain UCR-PA7, a causal agent of the esca disease complex in grapevines.</title>
        <authorList>
            <person name="Blanco-Ulate B."/>
            <person name="Rolshausen P."/>
            <person name="Cantu D."/>
        </authorList>
    </citation>
    <scope>NUCLEOTIDE SEQUENCE [LARGE SCALE GENOMIC DNA]</scope>
    <source>
        <strain evidence="5">UCR-PA7</strain>
    </source>
</reference>
<dbReference type="Proteomes" id="UP000014074">
    <property type="component" value="Unassembled WGS sequence"/>
</dbReference>
<keyword evidence="1" id="KW-0521">NADP</keyword>
<sequence>MSSTNIKNVAVVGGSGTIGVYIVKELLATGFYVTVLTRDDSKSSFPAGVTVKKVDYSSLESLKEALAGHDAVVSAIATPAIGTQLTLVDAALASGVKRFIPSEFGINTRTLGDAKIAKILAGKIKTVDYLQEKAKENNSFTWTGLSNGLFFDINLAKGIYGYDPKTKTATIYDSGNEHFQTSNGGLIAQAVASILKHPEVTANKYLSVTSFSPSRNEILKILEEETGTKWTVKHEATADLQRVGEEKLEKGDFSAFRELLLTYLHRDGSGHALKPEDSANELLELPQEDLRATLRKWLADEGAI</sequence>
<dbReference type="CDD" id="cd05259">
    <property type="entry name" value="PCBER_SDR_a"/>
    <property type="match status" value="1"/>
</dbReference>
<dbReference type="SUPFAM" id="SSF51735">
    <property type="entry name" value="NAD(P)-binding Rossmann-fold domains"/>
    <property type="match status" value="1"/>
</dbReference>
<dbReference type="PANTHER" id="PTHR47706">
    <property type="entry name" value="NMRA-LIKE FAMILY PROTEIN"/>
    <property type="match status" value="1"/>
</dbReference>
<dbReference type="AlphaFoldDB" id="R8BSR0"/>
<accession>R8BSR0</accession>
<dbReference type="OrthoDB" id="9984533at2759"/>